<proteinExistence type="predicted"/>
<evidence type="ECO:0000313" key="2">
    <source>
        <dbReference type="Proteomes" id="UP000187203"/>
    </source>
</evidence>
<comment type="caution">
    <text evidence="1">The sequence shown here is derived from an EMBL/GenBank/DDBJ whole genome shotgun (WGS) entry which is preliminary data.</text>
</comment>
<organism evidence="1 2">
    <name type="scientific">Corchorus olitorius</name>
    <dbReference type="NCBI Taxonomy" id="93759"/>
    <lineage>
        <taxon>Eukaryota</taxon>
        <taxon>Viridiplantae</taxon>
        <taxon>Streptophyta</taxon>
        <taxon>Embryophyta</taxon>
        <taxon>Tracheophyta</taxon>
        <taxon>Spermatophyta</taxon>
        <taxon>Magnoliopsida</taxon>
        <taxon>eudicotyledons</taxon>
        <taxon>Gunneridae</taxon>
        <taxon>Pentapetalae</taxon>
        <taxon>rosids</taxon>
        <taxon>malvids</taxon>
        <taxon>Malvales</taxon>
        <taxon>Malvaceae</taxon>
        <taxon>Grewioideae</taxon>
        <taxon>Apeibeae</taxon>
        <taxon>Corchorus</taxon>
    </lineage>
</organism>
<dbReference type="EMBL" id="AWUE01013299">
    <property type="protein sequence ID" value="OMP07323.1"/>
    <property type="molecule type" value="Genomic_DNA"/>
</dbReference>
<accession>A0A1R3KJP0</accession>
<reference evidence="2" key="1">
    <citation type="submission" date="2013-09" db="EMBL/GenBank/DDBJ databases">
        <title>Corchorus olitorius genome sequencing.</title>
        <authorList>
            <person name="Alam M."/>
            <person name="Haque M.S."/>
            <person name="Islam M.S."/>
            <person name="Emdad E.M."/>
            <person name="Islam M.M."/>
            <person name="Ahmed B."/>
            <person name="Halim A."/>
            <person name="Hossen Q.M.M."/>
            <person name="Hossain M.Z."/>
            <person name="Ahmed R."/>
            <person name="Khan M.M."/>
            <person name="Islam R."/>
            <person name="Rashid M.M."/>
            <person name="Khan S.A."/>
            <person name="Rahman M.S."/>
            <person name="Alam M."/>
            <person name="Yahiya A.S."/>
            <person name="Khan M.S."/>
            <person name="Azam M.S."/>
            <person name="Haque T."/>
            <person name="Lashkar M.Z.H."/>
            <person name="Akhand A.I."/>
            <person name="Morshed G."/>
            <person name="Roy S."/>
            <person name="Uddin K.S."/>
            <person name="Rabeya T."/>
            <person name="Hossain A.S."/>
            <person name="Chowdhury A."/>
            <person name="Snigdha A.R."/>
            <person name="Mortoza M.S."/>
            <person name="Matin S.A."/>
            <person name="Hoque S.M.E."/>
            <person name="Islam M.K."/>
            <person name="Roy D.K."/>
            <person name="Haider R."/>
            <person name="Moosa M.M."/>
            <person name="Elias S.M."/>
            <person name="Hasan A.M."/>
            <person name="Jahan S."/>
            <person name="Shafiuddin M."/>
            <person name="Mahmood N."/>
            <person name="Shommy N.S."/>
        </authorList>
    </citation>
    <scope>NUCLEOTIDE SEQUENCE [LARGE SCALE GENOMIC DNA]</scope>
    <source>
        <strain evidence="2">cv. O-4</strain>
    </source>
</reference>
<sequence>MLPGNRFKDAIFKKWYDDVTEFDIVLARTIDLKSFRNDPDFRGLKLWFEKAYYSEELVSPSLVREFYANIVHDIIEVKEIDIWKEDVVVNWVNGFEVRFSSNYIGERLNIYADPALESEPGEDFDRVEAWKIISGK</sequence>
<gene>
    <name evidence="1" type="ORF">COLO4_07444</name>
</gene>
<dbReference type="AlphaFoldDB" id="A0A1R3KJP0"/>
<evidence type="ECO:0000313" key="1">
    <source>
        <dbReference type="EMBL" id="OMP07323.1"/>
    </source>
</evidence>
<name>A0A1R3KJP0_9ROSI</name>
<dbReference type="Proteomes" id="UP000187203">
    <property type="component" value="Unassembled WGS sequence"/>
</dbReference>
<keyword evidence="2" id="KW-1185">Reference proteome</keyword>
<protein>
    <submittedName>
        <fullName evidence="1">Dopamine beta-hydroxylase-like protein</fullName>
    </submittedName>
</protein>